<dbReference type="Pfam" id="PF12780">
    <property type="entry name" value="AAA_8"/>
    <property type="match status" value="1"/>
</dbReference>
<dbReference type="GO" id="GO:0005874">
    <property type="term" value="C:microtubule"/>
    <property type="evidence" value="ECO:0007669"/>
    <property type="project" value="UniProtKB-KW"/>
</dbReference>
<dbReference type="InterPro" id="IPR011704">
    <property type="entry name" value="ATPase_dyneun-rel_AAA"/>
</dbReference>
<evidence type="ECO:0000256" key="2">
    <source>
        <dbReference type="ARBA" id="ARBA00008887"/>
    </source>
</evidence>
<dbReference type="InterPro" id="IPR024743">
    <property type="entry name" value="Dynein_HC_stalk"/>
</dbReference>
<evidence type="ECO:0000256" key="7">
    <source>
        <dbReference type="ARBA" id="ARBA00023017"/>
    </source>
</evidence>
<evidence type="ECO:0000256" key="3">
    <source>
        <dbReference type="ARBA" id="ARBA00022490"/>
    </source>
</evidence>
<proteinExistence type="inferred from homology"/>
<keyword evidence="11" id="KW-0206">Cytoskeleton</keyword>
<sequence>MKRKPVWADLNPKAVTNDELFGIINPATREWKDGLFSNIMRELANISHSGPKWIVLDGDIDPMWIESLNTVMDDNKVLTLASNERIPLNPTMRLVFEISHLCTATPATVSRAGILYINPGDLGWNPPVSSWIDRREVQSEKANLIILFDKYLPVCLDTLRTRFKKIIPIPEQSMVQMLCYLLECLLTPENTPPDCAKEVYELYFVFAAVWAFGGALFQDQLIDCRMQFSKWWVTEFKAIKFPSQGTVFDYYIDPESKKFESWSKMVPRFEIDADIPLQRHFSVFALSFPGVEALTTIYTSILSQHLKGEGFMAALHNSCPKLVQLALAVHQQVSSTFLPTAIKFHYIFNLRDLSNIFQGILFCTSECLKAPADLLKIYLHESNRVYRDKLVEEKDFQLFDKLQRDTVKKLYEDVEETLAQTRQMNVYCHFTHGLGEARYMPAESWSSLNRTLLEMLDNYNEVNATLNLVLFEDAMAHVCHINRILESPRGNALLVGVGGSGKQSLARLAAFISSLDVFQITLRKGYSVSDLKMDLASLYIKAGMKNIGTMFLMTDAQVADEKFLVLVNDLLASGEIPDMFPDEEVEHIIGSVMPEVCALGLMDTKENCWKFFIDRVRRQLKVALCFSPVGNKLRDRSRKFPAVVNCTAIDWFHEWPQEALESVSFKFLQKVENIEPQMKESFSKFMAYVHMSVNDKSKEYLANERRYNYTTPKSFLEQIKLYCSLLGQKSKDLSNKMERLQNGLTKLNSTSAQVDDLKAKLAAQEVVGIETEKMSKEKFVADEEERKVAAIAVVVSGKQRDCEEDLAKAEPALLAAQDALNTLNKVRFPINALLSHIDLFCHTSI</sequence>
<dbReference type="Gene3D" id="1.20.920.30">
    <property type="match status" value="1"/>
</dbReference>
<dbReference type="Proteomes" id="UP000324091">
    <property type="component" value="Chromosome 1"/>
</dbReference>
<dbReference type="GO" id="GO:0005524">
    <property type="term" value="F:ATP binding"/>
    <property type="evidence" value="ECO:0007669"/>
    <property type="project" value="UniProtKB-KW"/>
</dbReference>
<dbReference type="InterPro" id="IPR027417">
    <property type="entry name" value="P-loop_NTPase"/>
</dbReference>
<evidence type="ECO:0000313" key="19">
    <source>
        <dbReference type="Proteomes" id="UP000324091"/>
    </source>
</evidence>
<dbReference type="GO" id="GO:0045505">
    <property type="term" value="F:dynein intermediate chain binding"/>
    <property type="evidence" value="ECO:0007669"/>
    <property type="project" value="InterPro"/>
</dbReference>
<feature type="domain" description="Dynein heavy chain AAA 5 extension" evidence="16">
    <location>
        <begin position="147"/>
        <end position="263"/>
    </location>
</feature>
<dbReference type="GO" id="GO:0005930">
    <property type="term" value="C:axoneme"/>
    <property type="evidence" value="ECO:0007669"/>
    <property type="project" value="UniProtKB-SubCell"/>
</dbReference>
<dbReference type="Gene3D" id="3.40.50.300">
    <property type="entry name" value="P-loop containing nucleotide triphosphate hydrolases"/>
    <property type="match status" value="2"/>
</dbReference>
<dbReference type="FunFam" id="1.10.472.130:FF:000001">
    <property type="entry name" value="Dynein, axonemal, heavy chain 9"/>
    <property type="match status" value="1"/>
</dbReference>
<dbReference type="Pfam" id="PF17857">
    <property type="entry name" value="AAA_lid_1"/>
    <property type="match status" value="1"/>
</dbReference>
<dbReference type="Pfam" id="PF07728">
    <property type="entry name" value="AAA_5"/>
    <property type="match status" value="1"/>
</dbReference>
<dbReference type="GO" id="GO:0030286">
    <property type="term" value="C:dynein complex"/>
    <property type="evidence" value="ECO:0007669"/>
    <property type="project" value="UniProtKB-KW"/>
</dbReference>
<dbReference type="InterPro" id="IPR041589">
    <property type="entry name" value="DNAH3_AAA_lid_1"/>
</dbReference>
<keyword evidence="7" id="KW-0243">Dynein</keyword>
<dbReference type="FunFam" id="3.40.50.300:FF:001810">
    <property type="entry name" value="Cytoplasmic dynein 2 heavy chain 1"/>
    <property type="match status" value="1"/>
</dbReference>
<comment type="subcellular location">
    <subcellularLocation>
        <location evidence="1">Cytoplasm</location>
        <location evidence="1">Cytoskeleton</location>
        <location evidence="1">Cilium axoneme</location>
    </subcellularLocation>
</comment>
<dbReference type="GO" id="GO:0007018">
    <property type="term" value="P:microtubule-based movement"/>
    <property type="evidence" value="ECO:0007669"/>
    <property type="project" value="InterPro"/>
</dbReference>
<dbReference type="InterPro" id="IPR041466">
    <property type="entry name" value="Dynein_AAA5_ext"/>
</dbReference>
<accession>A0A5C6PPD1</accession>
<feature type="domain" description="Dynein heavy chain AAA module D4" evidence="15">
    <location>
        <begin position="466"/>
        <end position="725"/>
    </location>
</feature>
<keyword evidence="9" id="KW-0969">Cilium</keyword>
<dbReference type="InterPro" id="IPR024317">
    <property type="entry name" value="Dynein_heavy_chain_D4_dom"/>
</dbReference>
<evidence type="ECO:0000256" key="11">
    <source>
        <dbReference type="ARBA" id="ARBA00023212"/>
    </source>
</evidence>
<evidence type="ECO:0000259" key="17">
    <source>
        <dbReference type="Pfam" id="PF17857"/>
    </source>
</evidence>
<dbReference type="Gene3D" id="1.10.472.130">
    <property type="match status" value="1"/>
</dbReference>
<gene>
    <name evidence="18" type="ORF">D4764_01G0015270</name>
</gene>
<evidence type="ECO:0000256" key="10">
    <source>
        <dbReference type="ARBA" id="ARBA00023175"/>
    </source>
</evidence>
<dbReference type="SUPFAM" id="SSF52540">
    <property type="entry name" value="P-loop containing nucleoside triphosphate hydrolases"/>
    <property type="match status" value="3"/>
</dbReference>
<organism evidence="18 19">
    <name type="scientific">Takifugu flavidus</name>
    <name type="common">sansaifugu</name>
    <dbReference type="NCBI Taxonomy" id="433684"/>
    <lineage>
        <taxon>Eukaryota</taxon>
        <taxon>Metazoa</taxon>
        <taxon>Chordata</taxon>
        <taxon>Craniata</taxon>
        <taxon>Vertebrata</taxon>
        <taxon>Euteleostomi</taxon>
        <taxon>Actinopterygii</taxon>
        <taxon>Neopterygii</taxon>
        <taxon>Teleostei</taxon>
        <taxon>Neoteleostei</taxon>
        <taxon>Acanthomorphata</taxon>
        <taxon>Eupercaria</taxon>
        <taxon>Tetraodontiformes</taxon>
        <taxon>Tetradontoidea</taxon>
        <taxon>Tetraodontidae</taxon>
        <taxon>Takifugu</taxon>
    </lineage>
</organism>
<keyword evidence="10" id="KW-0505">Motor protein</keyword>
<evidence type="ECO:0000259" key="13">
    <source>
        <dbReference type="Pfam" id="PF07728"/>
    </source>
</evidence>
<dbReference type="Pfam" id="PF17852">
    <property type="entry name" value="Dynein_AAA_lid"/>
    <property type="match status" value="1"/>
</dbReference>
<keyword evidence="5" id="KW-0547">Nucleotide-binding</keyword>
<dbReference type="PANTHER" id="PTHR45703">
    <property type="entry name" value="DYNEIN HEAVY CHAIN"/>
    <property type="match status" value="1"/>
</dbReference>
<feature type="domain" description="Dynein heavy chain coiled coil stalk" evidence="14">
    <location>
        <begin position="738"/>
        <end position="826"/>
    </location>
</feature>
<evidence type="ECO:0000256" key="1">
    <source>
        <dbReference type="ARBA" id="ARBA00004430"/>
    </source>
</evidence>
<keyword evidence="3" id="KW-0963">Cytoplasm</keyword>
<dbReference type="Pfam" id="PF12777">
    <property type="entry name" value="MT"/>
    <property type="match status" value="1"/>
</dbReference>
<keyword evidence="19" id="KW-1185">Reference proteome</keyword>
<evidence type="ECO:0000256" key="6">
    <source>
        <dbReference type="ARBA" id="ARBA00022840"/>
    </source>
</evidence>
<comment type="caution">
    <text evidence="18">The sequence shown here is derived from an EMBL/GenBank/DDBJ whole genome shotgun (WGS) entry which is preliminary data.</text>
</comment>
<dbReference type="AlphaFoldDB" id="A0A5C6PPD1"/>
<dbReference type="Gene3D" id="1.10.287.2610">
    <property type="match status" value="1"/>
</dbReference>
<keyword evidence="6" id="KW-0067">ATP-binding</keyword>
<dbReference type="GO" id="GO:0051959">
    <property type="term" value="F:dynein light intermediate chain binding"/>
    <property type="evidence" value="ECO:0007669"/>
    <property type="project" value="InterPro"/>
</dbReference>
<evidence type="ECO:0000256" key="9">
    <source>
        <dbReference type="ARBA" id="ARBA00023069"/>
    </source>
</evidence>
<evidence type="ECO:0000259" key="15">
    <source>
        <dbReference type="Pfam" id="PF12780"/>
    </source>
</evidence>
<name>A0A5C6PPD1_9TELE</name>
<feature type="domain" description="ATPase dynein-related AAA" evidence="13">
    <location>
        <begin position="4"/>
        <end position="101"/>
    </location>
</feature>
<dbReference type="InterPro" id="IPR026983">
    <property type="entry name" value="DHC"/>
</dbReference>
<evidence type="ECO:0000256" key="5">
    <source>
        <dbReference type="ARBA" id="ARBA00022741"/>
    </source>
</evidence>
<comment type="similarity">
    <text evidence="2">Belongs to the dynein heavy chain family.</text>
</comment>
<keyword evidence="12" id="KW-0966">Cell projection</keyword>
<dbReference type="EMBL" id="RHFK02000001">
    <property type="protein sequence ID" value="TWW81712.1"/>
    <property type="molecule type" value="Genomic_DNA"/>
</dbReference>
<reference evidence="18 19" key="1">
    <citation type="submission" date="2019-04" db="EMBL/GenBank/DDBJ databases">
        <title>Chromosome genome assembly for Takifugu flavidus.</title>
        <authorList>
            <person name="Xiao S."/>
        </authorList>
    </citation>
    <scope>NUCLEOTIDE SEQUENCE [LARGE SCALE GENOMIC DNA]</scope>
    <source>
        <strain evidence="18">HTHZ2018</strain>
        <tissue evidence="18">Muscle</tissue>
    </source>
</reference>
<evidence type="ECO:0000259" key="16">
    <source>
        <dbReference type="Pfam" id="PF17852"/>
    </source>
</evidence>
<protein>
    <submittedName>
        <fullName evidence="18">Dynein heavy chain 9, axonemal</fullName>
    </submittedName>
</protein>
<evidence type="ECO:0000256" key="4">
    <source>
        <dbReference type="ARBA" id="ARBA00022701"/>
    </source>
</evidence>
<evidence type="ECO:0000256" key="12">
    <source>
        <dbReference type="ARBA" id="ARBA00023273"/>
    </source>
</evidence>
<keyword evidence="8" id="KW-0175">Coiled coil</keyword>
<evidence type="ECO:0000256" key="8">
    <source>
        <dbReference type="ARBA" id="ARBA00023054"/>
    </source>
</evidence>
<keyword evidence="4" id="KW-0493">Microtubule</keyword>
<dbReference type="PANTHER" id="PTHR45703:SF4">
    <property type="entry name" value="DYNEIN AXONEMAL HEAVY CHAIN 17"/>
    <property type="match status" value="1"/>
</dbReference>
<evidence type="ECO:0000259" key="14">
    <source>
        <dbReference type="Pfam" id="PF12777"/>
    </source>
</evidence>
<dbReference type="GO" id="GO:0016887">
    <property type="term" value="F:ATP hydrolysis activity"/>
    <property type="evidence" value="ECO:0007669"/>
    <property type="project" value="InterPro"/>
</dbReference>
<dbReference type="FunFam" id="1.20.920.30:FF:000003">
    <property type="entry name" value="Dynein axonemal heavy chain 17"/>
    <property type="match status" value="1"/>
</dbReference>
<evidence type="ECO:0000313" key="18">
    <source>
        <dbReference type="EMBL" id="TWW81712.1"/>
    </source>
</evidence>
<feature type="domain" description="Dynein heavy chain 3 AAA+ lid" evidence="17">
    <location>
        <begin position="322"/>
        <end position="421"/>
    </location>
</feature>